<dbReference type="Gene3D" id="2.60.120.260">
    <property type="entry name" value="Galactose-binding domain-like"/>
    <property type="match status" value="1"/>
</dbReference>
<dbReference type="AlphaFoldDB" id="A0A9P7L4R2"/>
<organism evidence="3 4">
    <name type="scientific">Fusarium xylarioides</name>
    <dbReference type="NCBI Taxonomy" id="221167"/>
    <lineage>
        <taxon>Eukaryota</taxon>
        <taxon>Fungi</taxon>
        <taxon>Dikarya</taxon>
        <taxon>Ascomycota</taxon>
        <taxon>Pezizomycotina</taxon>
        <taxon>Sordariomycetes</taxon>
        <taxon>Hypocreomycetidae</taxon>
        <taxon>Hypocreales</taxon>
        <taxon>Nectriaceae</taxon>
        <taxon>Fusarium</taxon>
        <taxon>Fusarium fujikuroi species complex</taxon>
    </lineage>
</organism>
<evidence type="ECO:0000313" key="4">
    <source>
        <dbReference type="Proteomes" id="UP000750502"/>
    </source>
</evidence>
<feature type="region of interest" description="Disordered" evidence="1">
    <location>
        <begin position="56"/>
        <end position="77"/>
    </location>
</feature>
<keyword evidence="2" id="KW-0732">Signal</keyword>
<gene>
    <name evidence="3" type="ORF">H9Q72_002816</name>
</gene>
<reference evidence="3" key="1">
    <citation type="journal article" date="2020" name="bioRxiv">
        <title>Historical genomics reveals the evolutionary mechanisms behind multiple outbreaks of the host-specific coffee wilt pathogen Fusarium xylarioides.</title>
        <authorList>
            <person name="Peck D."/>
            <person name="Nowell R.W."/>
            <person name="Flood J."/>
            <person name="Ryan M.J."/>
            <person name="Barraclough T.G."/>
        </authorList>
    </citation>
    <scope>NUCLEOTIDE SEQUENCE</scope>
    <source>
        <strain evidence="3">IMI 127659i</strain>
    </source>
</reference>
<reference evidence="3" key="2">
    <citation type="submission" date="2020-10" db="EMBL/GenBank/DDBJ databases">
        <authorList>
            <person name="Peck L.D."/>
            <person name="Nowell R.W."/>
            <person name="Flood J."/>
            <person name="Ryan M.J."/>
            <person name="Barraclough T.G."/>
        </authorList>
    </citation>
    <scope>NUCLEOTIDE SEQUENCE</scope>
    <source>
        <strain evidence="3">IMI 127659i</strain>
    </source>
</reference>
<feature type="region of interest" description="Disordered" evidence="1">
    <location>
        <begin position="156"/>
        <end position="181"/>
    </location>
</feature>
<evidence type="ECO:0000313" key="3">
    <source>
        <dbReference type="EMBL" id="KAG5770242.1"/>
    </source>
</evidence>
<dbReference type="OrthoDB" id="5101337at2759"/>
<keyword evidence="4" id="KW-1185">Reference proteome</keyword>
<dbReference type="Proteomes" id="UP000750502">
    <property type="component" value="Unassembled WGS sequence"/>
</dbReference>
<feature type="signal peptide" evidence="2">
    <location>
        <begin position="1"/>
        <end position="22"/>
    </location>
</feature>
<proteinExistence type="predicted"/>
<evidence type="ECO:0000256" key="2">
    <source>
        <dbReference type="SAM" id="SignalP"/>
    </source>
</evidence>
<name>A0A9P7L4R2_9HYPO</name>
<accession>A0A9P7L4R2</accession>
<feature type="compositionally biased region" description="Low complexity" evidence="1">
    <location>
        <begin position="156"/>
        <end position="173"/>
    </location>
</feature>
<evidence type="ECO:0000256" key="1">
    <source>
        <dbReference type="SAM" id="MobiDB-lite"/>
    </source>
</evidence>
<feature type="chain" id="PRO_5040437647" evidence="2">
    <location>
        <begin position="23"/>
        <end position="335"/>
    </location>
</feature>
<dbReference type="EMBL" id="JADFTT010000061">
    <property type="protein sequence ID" value="KAG5770242.1"/>
    <property type="molecule type" value="Genomic_DNA"/>
</dbReference>
<comment type="caution">
    <text evidence="3">The sequence shown here is derived from an EMBL/GenBank/DDBJ whole genome shotgun (WGS) entry which is preliminary data.</text>
</comment>
<protein>
    <submittedName>
        <fullName evidence="3">Uncharacterized protein</fullName>
    </submittedName>
</protein>
<sequence>MVNNKLLAAALTALASFIVVDAGPCRPSSTSVATTSATGSVSSTISIEISATSLTTSEASSLTTEREATTTAADSTTTTSEVEGVTTTTAESEISTVTVNSQTTISTETSTIASEVETSTTETTGATTTTVEGETSTVATSIETTATIATTELSTTVSEGTTATTTTAEGEPTYLTNPSFDDGTTAPWIATPYSNPLSLSSQSFQGPASRRQVFGSGSGTFYENYFYQELDKKSLKAGRYSLKGYVRVDEASSDDVINGCGFISAGCVAGSPGNFQNVPGNSGISANLATDWFMLNVGCGFTEQTLSQYDQFGVAFGFTCFNSGGNLDGVSFGPI</sequence>